<comment type="subunit">
    <text evidence="4 6">The basal body constitutes a major portion of the flagellar organelle and consists of five rings (E,L,P,S, and M) mounted on a central rod. The rod consists of about 26 subunits of FlgG in the distal portion, and FlgB, FlgC and FlgF are thought to build up the proximal portion of the rod with about 6 subunits each.</text>
</comment>
<comment type="similarity">
    <text evidence="2 6">Belongs to the flagella basal body rod proteins family.</text>
</comment>
<evidence type="ECO:0000259" key="8">
    <source>
        <dbReference type="Pfam" id="PF06429"/>
    </source>
</evidence>
<dbReference type="NCBIfam" id="NF009280">
    <property type="entry name" value="PRK12640.1"/>
    <property type="match status" value="1"/>
</dbReference>
<reference evidence="11" key="1">
    <citation type="journal article" date="2019" name="Int. J. Syst. Evol. Microbiol.">
        <title>The Global Catalogue of Microorganisms (GCM) 10K type strain sequencing project: providing services to taxonomists for standard genome sequencing and annotation.</title>
        <authorList>
            <consortium name="The Broad Institute Genomics Platform"/>
            <consortium name="The Broad Institute Genome Sequencing Center for Infectious Disease"/>
            <person name="Wu L."/>
            <person name="Ma J."/>
        </authorList>
    </citation>
    <scope>NUCLEOTIDE SEQUENCE [LARGE SCALE GENOMIC DNA]</scope>
    <source>
        <strain evidence="11">CGMCC 1.12371</strain>
    </source>
</reference>
<sequence>MDRMIYTAMTGATALVNRQQAIANNLANVSTNGFRAELSTYRSVPLQGAGASTRVMALEATAGHLETPGSMNSTGRNLDVAAVGNAYFAVQGLDGLEAYTRGGNLQVAVDGTLTSATGLPMLDEGGAPIAIPENSRVAIASDGSVSAQVGNEPSQLLGRMKLVTPTDDVRIKRGNDGLYRAADGAPLPSDPEARLKDGMLEGSNVNAIEAMVGMIAVARQFEQQMRLLQTAEKNDQTAAQLLGLNG</sequence>
<keyword evidence="10" id="KW-0969">Cilium</keyword>
<dbReference type="InterPro" id="IPR012836">
    <property type="entry name" value="FlgF"/>
</dbReference>
<feature type="domain" description="Flagellar basal-body/hook protein C-terminal" evidence="8">
    <location>
        <begin position="197"/>
        <end position="241"/>
    </location>
</feature>
<dbReference type="InterPro" id="IPR001444">
    <property type="entry name" value="Flag_bb_rod_N"/>
</dbReference>
<dbReference type="InterPro" id="IPR020013">
    <property type="entry name" value="Flagellar_FlgE/F/G"/>
</dbReference>
<evidence type="ECO:0000259" key="7">
    <source>
        <dbReference type="Pfam" id="PF00460"/>
    </source>
</evidence>
<keyword evidence="11" id="KW-1185">Reference proteome</keyword>
<dbReference type="PROSITE" id="PS00588">
    <property type="entry name" value="FLAGELLA_BB_ROD"/>
    <property type="match status" value="1"/>
</dbReference>
<comment type="caution">
    <text evidence="10">The sequence shown here is derived from an EMBL/GenBank/DDBJ whole genome shotgun (WGS) entry which is preliminary data.</text>
</comment>
<comment type="subcellular location">
    <subcellularLocation>
        <location evidence="1 6">Bacterial flagellum basal body</location>
    </subcellularLocation>
</comment>
<evidence type="ECO:0000256" key="2">
    <source>
        <dbReference type="ARBA" id="ARBA00009677"/>
    </source>
</evidence>
<evidence type="ECO:0000256" key="3">
    <source>
        <dbReference type="ARBA" id="ARBA00023143"/>
    </source>
</evidence>
<evidence type="ECO:0000313" key="11">
    <source>
        <dbReference type="Proteomes" id="UP001596501"/>
    </source>
</evidence>
<evidence type="ECO:0000256" key="4">
    <source>
        <dbReference type="ARBA" id="ARBA00038560"/>
    </source>
</evidence>
<dbReference type="RefSeq" id="WP_382223897.1">
    <property type="nucleotide sequence ID" value="NZ_JBHTCA010000008.1"/>
</dbReference>
<dbReference type="SUPFAM" id="SSF117143">
    <property type="entry name" value="Flagellar hook protein flgE"/>
    <property type="match status" value="1"/>
</dbReference>
<keyword evidence="10" id="KW-0282">Flagellum</keyword>
<evidence type="ECO:0000256" key="6">
    <source>
        <dbReference type="RuleBase" id="RU362116"/>
    </source>
</evidence>
<dbReference type="NCBIfam" id="TIGR02490">
    <property type="entry name" value="flgF"/>
    <property type="match status" value="1"/>
</dbReference>
<dbReference type="Pfam" id="PF06429">
    <property type="entry name" value="Flg_bbr_C"/>
    <property type="match status" value="1"/>
</dbReference>
<keyword evidence="10" id="KW-0966">Cell projection</keyword>
<dbReference type="EMBL" id="JBHTCA010000008">
    <property type="protein sequence ID" value="MFC7409772.1"/>
    <property type="molecule type" value="Genomic_DNA"/>
</dbReference>
<keyword evidence="3 6" id="KW-0975">Bacterial flagellum</keyword>
<name>A0ABW2QMA0_9BURK</name>
<accession>A0ABW2QMA0</accession>
<feature type="domain" description="Flagellar hook protein FlgE/F/G-like D1" evidence="9">
    <location>
        <begin position="84"/>
        <end position="147"/>
    </location>
</feature>
<feature type="domain" description="Flagellar basal body rod protein N-terminal" evidence="7">
    <location>
        <begin position="5"/>
        <end position="35"/>
    </location>
</feature>
<dbReference type="InterPro" id="IPR019776">
    <property type="entry name" value="Flagellar_basal_body_rod_CS"/>
</dbReference>
<dbReference type="Proteomes" id="UP001596501">
    <property type="component" value="Unassembled WGS sequence"/>
</dbReference>
<dbReference type="PANTHER" id="PTHR30435:SF18">
    <property type="entry name" value="FLAGELLAR BASAL-BODY ROD PROTEIN FLGF"/>
    <property type="match status" value="1"/>
</dbReference>
<evidence type="ECO:0000256" key="5">
    <source>
        <dbReference type="ARBA" id="ARBA00040228"/>
    </source>
</evidence>
<evidence type="ECO:0000259" key="9">
    <source>
        <dbReference type="Pfam" id="PF22692"/>
    </source>
</evidence>
<dbReference type="InterPro" id="IPR010930">
    <property type="entry name" value="Flg_bb/hook_C_dom"/>
</dbReference>
<organism evidence="10 11">
    <name type="scientific">Hydrogenophaga atypica</name>
    <dbReference type="NCBI Taxonomy" id="249409"/>
    <lineage>
        <taxon>Bacteria</taxon>
        <taxon>Pseudomonadati</taxon>
        <taxon>Pseudomonadota</taxon>
        <taxon>Betaproteobacteria</taxon>
        <taxon>Burkholderiales</taxon>
        <taxon>Comamonadaceae</taxon>
        <taxon>Hydrogenophaga</taxon>
    </lineage>
</organism>
<proteinExistence type="inferred from homology"/>
<evidence type="ECO:0000313" key="10">
    <source>
        <dbReference type="EMBL" id="MFC7409772.1"/>
    </source>
</evidence>
<evidence type="ECO:0000256" key="1">
    <source>
        <dbReference type="ARBA" id="ARBA00004117"/>
    </source>
</evidence>
<protein>
    <recommendedName>
        <fullName evidence="5 6">Flagellar basal-body rod protein FlgF</fullName>
    </recommendedName>
</protein>
<dbReference type="PANTHER" id="PTHR30435">
    <property type="entry name" value="FLAGELLAR PROTEIN"/>
    <property type="match status" value="1"/>
</dbReference>
<dbReference type="InterPro" id="IPR053967">
    <property type="entry name" value="LlgE_F_G-like_D1"/>
</dbReference>
<gene>
    <name evidence="10" type="primary">flgF</name>
    <name evidence="10" type="ORF">ACFQPB_12945</name>
</gene>
<dbReference type="NCBIfam" id="TIGR03506">
    <property type="entry name" value="FlgEFG_subfam"/>
    <property type="match status" value="1"/>
</dbReference>
<dbReference type="Pfam" id="PF00460">
    <property type="entry name" value="Flg_bb_rod"/>
    <property type="match status" value="1"/>
</dbReference>
<dbReference type="InterPro" id="IPR037925">
    <property type="entry name" value="FlgE/F/G-like"/>
</dbReference>
<dbReference type="Pfam" id="PF22692">
    <property type="entry name" value="LlgE_F_G_D1"/>
    <property type="match status" value="1"/>
</dbReference>